<evidence type="ECO:0000259" key="4">
    <source>
        <dbReference type="Pfam" id="PF13458"/>
    </source>
</evidence>
<keyword evidence="2 3" id="KW-0732">Signal</keyword>
<organism evidence="5 6">
    <name type="scientific">Hydrogenophaga laconesensis</name>
    <dbReference type="NCBI Taxonomy" id="1805971"/>
    <lineage>
        <taxon>Bacteria</taxon>
        <taxon>Pseudomonadati</taxon>
        <taxon>Pseudomonadota</taxon>
        <taxon>Betaproteobacteria</taxon>
        <taxon>Burkholderiales</taxon>
        <taxon>Comamonadaceae</taxon>
        <taxon>Hydrogenophaga</taxon>
    </lineage>
</organism>
<proteinExistence type="inferred from homology"/>
<keyword evidence="6" id="KW-1185">Reference proteome</keyword>
<dbReference type="SUPFAM" id="SSF53822">
    <property type="entry name" value="Periplasmic binding protein-like I"/>
    <property type="match status" value="1"/>
</dbReference>
<dbReference type="PANTHER" id="PTHR30483:SF6">
    <property type="entry name" value="PERIPLASMIC BINDING PROTEIN OF ABC TRANSPORTER FOR NATURAL AMINO ACIDS"/>
    <property type="match status" value="1"/>
</dbReference>
<accession>A0ABU1V678</accession>
<dbReference type="EMBL" id="JAVDWE010000001">
    <property type="protein sequence ID" value="MDR7092971.1"/>
    <property type="molecule type" value="Genomic_DNA"/>
</dbReference>
<comment type="caution">
    <text evidence="5">The sequence shown here is derived from an EMBL/GenBank/DDBJ whole genome shotgun (WGS) entry which is preliminary data.</text>
</comment>
<dbReference type="RefSeq" id="WP_017404450.1">
    <property type="nucleotide sequence ID" value="NZ_JAVDWE010000001.1"/>
</dbReference>
<feature type="signal peptide" evidence="3">
    <location>
        <begin position="1"/>
        <end position="20"/>
    </location>
</feature>
<evidence type="ECO:0000313" key="5">
    <source>
        <dbReference type="EMBL" id="MDR7092971.1"/>
    </source>
</evidence>
<reference evidence="5 6" key="1">
    <citation type="submission" date="2023-07" db="EMBL/GenBank/DDBJ databases">
        <title>Sorghum-associated microbial communities from plants grown in Nebraska, USA.</title>
        <authorList>
            <person name="Schachtman D."/>
        </authorList>
    </citation>
    <scope>NUCLEOTIDE SEQUENCE [LARGE SCALE GENOMIC DNA]</scope>
    <source>
        <strain evidence="5 6">BE240</strain>
    </source>
</reference>
<gene>
    <name evidence="5" type="ORF">J2X09_000694</name>
</gene>
<protein>
    <submittedName>
        <fullName evidence="5">Branched-chain amino acid transport system substrate-binding protein</fullName>
    </submittedName>
</protein>
<evidence type="ECO:0000313" key="6">
    <source>
        <dbReference type="Proteomes" id="UP001265550"/>
    </source>
</evidence>
<evidence type="ECO:0000256" key="2">
    <source>
        <dbReference type="ARBA" id="ARBA00022729"/>
    </source>
</evidence>
<dbReference type="PANTHER" id="PTHR30483">
    <property type="entry name" value="LEUCINE-SPECIFIC-BINDING PROTEIN"/>
    <property type="match status" value="1"/>
</dbReference>
<dbReference type="Gene3D" id="3.40.50.2300">
    <property type="match status" value="2"/>
</dbReference>
<feature type="domain" description="Leucine-binding protein" evidence="4">
    <location>
        <begin position="24"/>
        <end position="368"/>
    </location>
</feature>
<name>A0ABU1V678_9BURK</name>
<feature type="chain" id="PRO_5046392497" evidence="3">
    <location>
        <begin position="21"/>
        <end position="394"/>
    </location>
</feature>
<dbReference type="InterPro" id="IPR028082">
    <property type="entry name" value="Peripla_BP_I"/>
</dbReference>
<dbReference type="CDD" id="cd06359">
    <property type="entry name" value="PBP1_Nba-like"/>
    <property type="match status" value="1"/>
</dbReference>
<comment type="similarity">
    <text evidence="1">Belongs to the leucine-binding protein family.</text>
</comment>
<dbReference type="Pfam" id="PF13458">
    <property type="entry name" value="Peripla_BP_6"/>
    <property type="match status" value="1"/>
</dbReference>
<sequence>MKILGIFLALAAAMAAPAGAQTPPIKIGVVTTLTGGGAVIGRDVVDAVNLGVEHIGGSMGGRKVEIVYEDDGLKPELGRQKTQKLIQQDGVDVLGGYIWSNVLLASRKPIVDAGKVVVSVNAGPSDIAGKLCYENFIAMHAQNDVLPMAVGKLMNLRGAKKLYFMAPNYTAGKDFLQAVRRVYTGEVVGADMTRWGDDPQLDFSAELSKVRASGADALFAFYPGAAGAAFARQFDQSGLAGKTKLFTAFTLDQLNLPSLQAAGVKGVLGSETADFWAADLDNAENKRFVKEFNAKYGRLPSNYAATSYDMVTQLKAAVDELGGNTKEAAKLSAALRKAAYRSVRGVQYRIGKNGFPVDRFVAVEVDGSGPVWSLKSKEVVLEGTADPHLAACPL</sequence>
<evidence type="ECO:0000256" key="3">
    <source>
        <dbReference type="SAM" id="SignalP"/>
    </source>
</evidence>
<dbReference type="InterPro" id="IPR028081">
    <property type="entry name" value="Leu-bd"/>
</dbReference>
<dbReference type="Proteomes" id="UP001265550">
    <property type="component" value="Unassembled WGS sequence"/>
</dbReference>
<evidence type="ECO:0000256" key="1">
    <source>
        <dbReference type="ARBA" id="ARBA00010062"/>
    </source>
</evidence>
<dbReference type="InterPro" id="IPR051010">
    <property type="entry name" value="BCAA_transport"/>
</dbReference>